<comment type="subcellular location">
    <subcellularLocation>
        <location evidence="1">Cytoplasm</location>
    </subcellularLocation>
</comment>
<evidence type="ECO:0000313" key="15">
    <source>
        <dbReference type="EMBL" id="KAK1175915.1"/>
    </source>
</evidence>
<name>A0AAD8LTN2_ACIOX</name>
<dbReference type="InterPro" id="IPR016129">
    <property type="entry name" value="Caspase_his_AS"/>
</dbReference>
<dbReference type="PROSITE" id="PS50208">
    <property type="entry name" value="CASPASE_P20"/>
    <property type="match status" value="1"/>
</dbReference>
<evidence type="ECO:0000256" key="8">
    <source>
        <dbReference type="ARBA" id="ARBA00023145"/>
    </source>
</evidence>
<dbReference type="InterPro" id="IPR033139">
    <property type="entry name" value="Caspase_cys_AS"/>
</dbReference>
<accession>A0AAD8LTN2</accession>
<dbReference type="GO" id="GO:0030218">
    <property type="term" value="P:erythrocyte differentiation"/>
    <property type="evidence" value="ECO:0007669"/>
    <property type="project" value="TreeGrafter"/>
</dbReference>
<dbReference type="FunFam" id="3.40.50.1460:FF:000001">
    <property type="entry name" value="Caspase-3 preproprotein"/>
    <property type="match status" value="1"/>
</dbReference>
<dbReference type="PROSITE" id="PS01122">
    <property type="entry name" value="CASPASE_CYS"/>
    <property type="match status" value="1"/>
</dbReference>
<dbReference type="InterPro" id="IPR001309">
    <property type="entry name" value="Pept_C14_p20"/>
</dbReference>
<evidence type="ECO:0000256" key="10">
    <source>
        <dbReference type="ARBA" id="ARBA00038900"/>
    </source>
</evidence>
<dbReference type="Proteomes" id="UP001230051">
    <property type="component" value="Unassembled WGS sequence"/>
</dbReference>
<dbReference type="InterPro" id="IPR015917">
    <property type="entry name" value="Pept_C14A"/>
</dbReference>
<keyword evidence="8" id="KW-0865">Zymogen</keyword>
<keyword evidence="5" id="KW-0053">Apoptosis</keyword>
<evidence type="ECO:0000259" key="13">
    <source>
        <dbReference type="PROSITE" id="PS50207"/>
    </source>
</evidence>
<dbReference type="Pfam" id="PF00656">
    <property type="entry name" value="Peptidase_C14"/>
    <property type="match status" value="1"/>
</dbReference>
<keyword evidence="6" id="KW-0378">Hydrolase</keyword>
<dbReference type="GO" id="GO:0043525">
    <property type="term" value="P:positive regulation of neuron apoptotic process"/>
    <property type="evidence" value="ECO:0007669"/>
    <property type="project" value="TreeGrafter"/>
</dbReference>
<keyword evidence="7" id="KW-0788">Thiol protease</keyword>
<reference evidence="15" key="1">
    <citation type="submission" date="2022-02" db="EMBL/GenBank/DDBJ databases">
        <title>Atlantic sturgeon de novo genome assembly.</title>
        <authorList>
            <person name="Stock M."/>
            <person name="Klopp C."/>
            <person name="Guiguen Y."/>
            <person name="Cabau C."/>
            <person name="Parinello H."/>
            <person name="Santidrian Yebra-Pimentel E."/>
            <person name="Kuhl H."/>
            <person name="Dirks R.P."/>
            <person name="Guessner J."/>
            <person name="Wuertz S."/>
            <person name="Du K."/>
            <person name="Schartl M."/>
        </authorList>
    </citation>
    <scope>NUCLEOTIDE SEQUENCE</scope>
    <source>
        <strain evidence="15">STURGEONOMICS-FGT-2020</strain>
        <tissue evidence="15">Whole blood</tissue>
    </source>
</reference>
<dbReference type="PANTHER" id="PTHR10454:SF198">
    <property type="entry name" value="CASPASE-3"/>
    <property type="match status" value="1"/>
</dbReference>
<evidence type="ECO:0000313" key="16">
    <source>
        <dbReference type="Proteomes" id="UP001230051"/>
    </source>
</evidence>
<evidence type="ECO:0000256" key="4">
    <source>
        <dbReference type="ARBA" id="ARBA00022670"/>
    </source>
</evidence>
<comment type="caution">
    <text evidence="15">The sequence shown here is derived from an EMBL/GenBank/DDBJ whole genome shotgun (WGS) entry which is preliminary data.</text>
</comment>
<dbReference type="InterPro" id="IPR002398">
    <property type="entry name" value="Pept_C14"/>
</dbReference>
<evidence type="ECO:0000256" key="11">
    <source>
        <dbReference type="ARBA" id="ARBA00039708"/>
    </source>
</evidence>
<dbReference type="CDD" id="cd00032">
    <property type="entry name" value="CASc"/>
    <property type="match status" value="1"/>
</dbReference>
<evidence type="ECO:0000256" key="9">
    <source>
        <dbReference type="ARBA" id="ARBA00036189"/>
    </source>
</evidence>
<evidence type="ECO:0000256" key="6">
    <source>
        <dbReference type="ARBA" id="ARBA00022801"/>
    </source>
</evidence>
<dbReference type="GO" id="GO:0030182">
    <property type="term" value="P:neuron differentiation"/>
    <property type="evidence" value="ECO:0007669"/>
    <property type="project" value="TreeGrafter"/>
</dbReference>
<comment type="catalytic activity">
    <reaction evidence="9">
        <text>Strict requirement for an Asp residue at positions P1 and P4. It has a preferred cleavage sequence of Asp-Xaa-Xaa-Asp-|- with a hydrophobic amino-acid residue at P2 and a hydrophilic amino-acid residue at P3, although Val or Ala are also accepted at this position.</text>
        <dbReference type="EC" id="3.4.22.56"/>
    </reaction>
</comment>
<evidence type="ECO:0000256" key="5">
    <source>
        <dbReference type="ARBA" id="ARBA00022703"/>
    </source>
</evidence>
<dbReference type="PROSITE" id="PS50207">
    <property type="entry name" value="CASPASE_P10"/>
    <property type="match status" value="1"/>
</dbReference>
<dbReference type="PROSITE" id="PS01121">
    <property type="entry name" value="CASPASE_HIS"/>
    <property type="match status" value="1"/>
</dbReference>
<dbReference type="GO" id="GO:0006915">
    <property type="term" value="P:apoptotic process"/>
    <property type="evidence" value="ECO:0007669"/>
    <property type="project" value="UniProtKB-KW"/>
</dbReference>
<dbReference type="SUPFAM" id="SSF52129">
    <property type="entry name" value="Caspase-like"/>
    <property type="match status" value="1"/>
</dbReference>
<dbReference type="GO" id="GO:0005737">
    <property type="term" value="C:cytoplasm"/>
    <property type="evidence" value="ECO:0007669"/>
    <property type="project" value="UniProtKB-SubCell"/>
</dbReference>
<dbReference type="EC" id="3.4.22.56" evidence="10"/>
<dbReference type="GO" id="GO:0004197">
    <property type="term" value="F:cysteine-type endopeptidase activity"/>
    <property type="evidence" value="ECO:0007669"/>
    <property type="project" value="InterPro"/>
</dbReference>
<sequence length="235" mass="26623">MDYKNIGKCIIINNENVQGTFKRHGTDEDARKLEATFGALGFKVEVAKDLTANKMYELLETVAKEDHRERACFVCVLLSHGREGHISGTDTEIKIRLLVSLFTGERCQSLLGKPKLFFIQACRGTKYDSGIETDSAEQETTEINETPEADFLCVYSTASGYYSWRNQVSGSIFIGTLCEMLNEHNKELELMKILTRVNHSVAMHFQSATPDNRSNAKKQMPCIMSRLTKELYFVK</sequence>
<protein>
    <recommendedName>
        <fullName evidence="11">Caspase-3</fullName>
        <ecNumber evidence="10">3.4.22.56</ecNumber>
    </recommendedName>
</protein>
<dbReference type="InterPro" id="IPR029030">
    <property type="entry name" value="Caspase-like_dom_sf"/>
</dbReference>
<evidence type="ECO:0000256" key="3">
    <source>
        <dbReference type="ARBA" id="ARBA00022490"/>
    </source>
</evidence>
<evidence type="ECO:0000259" key="14">
    <source>
        <dbReference type="PROSITE" id="PS50208"/>
    </source>
</evidence>
<feature type="domain" description="Caspase family p20" evidence="14">
    <location>
        <begin position="5"/>
        <end position="126"/>
    </location>
</feature>
<dbReference type="GO" id="GO:0006508">
    <property type="term" value="P:proteolysis"/>
    <property type="evidence" value="ECO:0007669"/>
    <property type="project" value="UniProtKB-KW"/>
</dbReference>
<gene>
    <name evidence="15" type="primary">CASP3</name>
    <name evidence="15" type="ORF">AOXY_G652</name>
</gene>
<keyword evidence="3" id="KW-0963">Cytoplasm</keyword>
<comment type="similarity">
    <text evidence="2 12">Belongs to the peptidase C14A family.</text>
</comment>
<evidence type="ECO:0000256" key="7">
    <source>
        <dbReference type="ARBA" id="ARBA00022807"/>
    </source>
</evidence>
<keyword evidence="4" id="KW-0645">Protease</keyword>
<proteinExistence type="inferred from homology"/>
<dbReference type="PANTHER" id="PTHR10454">
    <property type="entry name" value="CASPASE"/>
    <property type="match status" value="1"/>
</dbReference>
<keyword evidence="16" id="KW-1185">Reference proteome</keyword>
<dbReference type="GO" id="GO:0030216">
    <property type="term" value="P:keratinocyte differentiation"/>
    <property type="evidence" value="ECO:0007669"/>
    <property type="project" value="TreeGrafter"/>
</dbReference>
<dbReference type="InterPro" id="IPR011600">
    <property type="entry name" value="Pept_C14_caspase"/>
</dbReference>
<organism evidence="15 16">
    <name type="scientific">Acipenser oxyrinchus oxyrinchus</name>
    <dbReference type="NCBI Taxonomy" id="40147"/>
    <lineage>
        <taxon>Eukaryota</taxon>
        <taxon>Metazoa</taxon>
        <taxon>Chordata</taxon>
        <taxon>Craniata</taxon>
        <taxon>Vertebrata</taxon>
        <taxon>Euteleostomi</taxon>
        <taxon>Actinopterygii</taxon>
        <taxon>Chondrostei</taxon>
        <taxon>Acipenseriformes</taxon>
        <taxon>Acipenseridae</taxon>
        <taxon>Acipenser</taxon>
    </lineage>
</organism>
<dbReference type="Gene3D" id="3.40.50.1460">
    <property type="match status" value="1"/>
</dbReference>
<dbReference type="AlphaFoldDB" id="A0AAD8LTN2"/>
<evidence type="ECO:0000256" key="2">
    <source>
        <dbReference type="ARBA" id="ARBA00010134"/>
    </source>
</evidence>
<dbReference type="EMBL" id="JAGXEW010000001">
    <property type="protein sequence ID" value="KAK1175915.1"/>
    <property type="molecule type" value="Genomic_DNA"/>
</dbReference>
<feature type="domain" description="Caspase family p10" evidence="13">
    <location>
        <begin position="148"/>
        <end position="235"/>
    </location>
</feature>
<dbReference type="PRINTS" id="PR00376">
    <property type="entry name" value="IL1BCENZYME"/>
</dbReference>
<dbReference type="InterPro" id="IPR002138">
    <property type="entry name" value="Pept_C14_p10"/>
</dbReference>
<dbReference type="GO" id="GO:0031264">
    <property type="term" value="C:death-inducing signaling complex"/>
    <property type="evidence" value="ECO:0007669"/>
    <property type="project" value="TreeGrafter"/>
</dbReference>
<evidence type="ECO:0000256" key="1">
    <source>
        <dbReference type="ARBA" id="ARBA00004496"/>
    </source>
</evidence>
<evidence type="ECO:0000256" key="12">
    <source>
        <dbReference type="RuleBase" id="RU003971"/>
    </source>
</evidence>
<dbReference type="SMART" id="SM00115">
    <property type="entry name" value="CASc"/>
    <property type="match status" value="1"/>
</dbReference>